<dbReference type="Proteomes" id="UP000249393">
    <property type="component" value="Unassembled WGS sequence"/>
</dbReference>
<dbReference type="InterPro" id="IPR008000">
    <property type="entry name" value="Rham/fucose_mutarotase"/>
</dbReference>
<comment type="caution">
    <text evidence="1">The sequence shown here is derived from an EMBL/GenBank/DDBJ whole genome shotgun (WGS) entry which is preliminary data.</text>
</comment>
<dbReference type="InterPro" id="IPR011008">
    <property type="entry name" value="Dimeric_a/b-barrel"/>
</dbReference>
<reference evidence="1 2" key="1">
    <citation type="submission" date="2017-08" db="EMBL/GenBank/DDBJ databases">
        <title>Infants hospitalized years apart are colonized by the same room-sourced microbial strains.</title>
        <authorList>
            <person name="Brooks B."/>
            <person name="Olm M.R."/>
            <person name="Firek B.A."/>
            <person name="Baker R."/>
            <person name="Thomas B.C."/>
            <person name="Morowitz M.J."/>
            <person name="Banfield J.F."/>
        </authorList>
    </citation>
    <scope>NUCLEOTIDE SEQUENCE [LARGE SCALE GENOMIC DNA]</scope>
    <source>
        <strain evidence="1">S2_003_000_R2_4</strain>
    </source>
</reference>
<sequence length="120" mass="13571">MRHCLALDLVDDADVIARYEAWHAPGAVPAAVTRSIRDADILDMEIWRVHDRLFMIMETGPGFSPEAKAAADMASEDVQAWERLMWDFQRPLPKAAPGEKWVAMRRIYALSEQPHEAPAT</sequence>
<dbReference type="SUPFAM" id="SSF54909">
    <property type="entry name" value="Dimeric alpha+beta barrel"/>
    <property type="match status" value="1"/>
</dbReference>
<gene>
    <name evidence="1" type="ORF">DI526_13970</name>
</gene>
<dbReference type="EMBL" id="QFQZ01000044">
    <property type="protein sequence ID" value="PZR33296.1"/>
    <property type="molecule type" value="Genomic_DNA"/>
</dbReference>
<accession>A0A2W5V9F6</accession>
<name>A0A2W5V9F6_9CAUL</name>
<dbReference type="Pfam" id="PF05336">
    <property type="entry name" value="rhaM"/>
    <property type="match status" value="1"/>
</dbReference>
<dbReference type="PANTHER" id="PTHR43239">
    <property type="entry name" value="UPF0734 PROTEIN DDB_G0273871/DDB_G0273177"/>
    <property type="match status" value="1"/>
</dbReference>
<dbReference type="PANTHER" id="PTHR43239:SF1">
    <property type="entry name" value="UPF0734 PROTEIN DDB_G0273871_DDB_G0273177"/>
    <property type="match status" value="1"/>
</dbReference>
<dbReference type="RefSeq" id="WP_304279083.1">
    <property type="nucleotide sequence ID" value="NZ_QFQZ01000044.1"/>
</dbReference>
<evidence type="ECO:0000313" key="1">
    <source>
        <dbReference type="EMBL" id="PZR33296.1"/>
    </source>
</evidence>
<proteinExistence type="predicted"/>
<dbReference type="GO" id="GO:0016857">
    <property type="term" value="F:racemase and epimerase activity, acting on carbohydrates and derivatives"/>
    <property type="evidence" value="ECO:0007669"/>
    <property type="project" value="InterPro"/>
</dbReference>
<evidence type="ECO:0000313" key="2">
    <source>
        <dbReference type="Proteomes" id="UP000249393"/>
    </source>
</evidence>
<dbReference type="AlphaFoldDB" id="A0A2W5V9F6"/>
<dbReference type="InterPro" id="IPR052996">
    <property type="entry name" value="Carb_Metab_Mutarotase"/>
</dbReference>
<protein>
    <submittedName>
        <fullName evidence="1">L-rhamnose mutarotase</fullName>
    </submittedName>
</protein>
<organism evidence="1 2">
    <name type="scientific">Caulobacter segnis</name>
    <dbReference type="NCBI Taxonomy" id="88688"/>
    <lineage>
        <taxon>Bacteria</taxon>
        <taxon>Pseudomonadati</taxon>
        <taxon>Pseudomonadota</taxon>
        <taxon>Alphaproteobacteria</taxon>
        <taxon>Caulobacterales</taxon>
        <taxon>Caulobacteraceae</taxon>
        <taxon>Caulobacter</taxon>
    </lineage>
</organism>
<dbReference type="Gene3D" id="3.30.70.100">
    <property type="match status" value="1"/>
</dbReference>